<reference evidence="1" key="2">
    <citation type="journal article" date="2015" name="Data Brief">
        <title>Shoot transcriptome of the giant reed, Arundo donax.</title>
        <authorList>
            <person name="Barrero R.A."/>
            <person name="Guerrero F.D."/>
            <person name="Moolhuijzen P."/>
            <person name="Goolsby J.A."/>
            <person name="Tidwell J."/>
            <person name="Bellgard S.E."/>
            <person name="Bellgard M.I."/>
        </authorList>
    </citation>
    <scope>NUCLEOTIDE SEQUENCE</scope>
    <source>
        <tissue evidence="1">Shoot tissue taken approximately 20 cm above the soil surface</tissue>
    </source>
</reference>
<organism evidence="1">
    <name type="scientific">Arundo donax</name>
    <name type="common">Giant reed</name>
    <name type="synonym">Donax arundinaceus</name>
    <dbReference type="NCBI Taxonomy" id="35708"/>
    <lineage>
        <taxon>Eukaryota</taxon>
        <taxon>Viridiplantae</taxon>
        <taxon>Streptophyta</taxon>
        <taxon>Embryophyta</taxon>
        <taxon>Tracheophyta</taxon>
        <taxon>Spermatophyta</taxon>
        <taxon>Magnoliopsida</taxon>
        <taxon>Liliopsida</taxon>
        <taxon>Poales</taxon>
        <taxon>Poaceae</taxon>
        <taxon>PACMAD clade</taxon>
        <taxon>Arundinoideae</taxon>
        <taxon>Arundineae</taxon>
        <taxon>Arundo</taxon>
    </lineage>
</organism>
<protein>
    <submittedName>
        <fullName evidence="1">Uncharacterized protein</fullName>
    </submittedName>
</protein>
<dbReference type="EMBL" id="GBRH01225503">
    <property type="protein sequence ID" value="JAD72392.1"/>
    <property type="molecule type" value="Transcribed_RNA"/>
</dbReference>
<dbReference type="AlphaFoldDB" id="A0A0A9CLI4"/>
<name>A0A0A9CLI4_ARUDO</name>
<proteinExistence type="predicted"/>
<accession>A0A0A9CLI4</accession>
<reference evidence="1" key="1">
    <citation type="submission" date="2014-09" db="EMBL/GenBank/DDBJ databases">
        <authorList>
            <person name="Magalhaes I.L.F."/>
            <person name="Oliveira U."/>
            <person name="Santos F.R."/>
            <person name="Vidigal T.H.D.A."/>
            <person name="Brescovit A.D."/>
            <person name="Santos A.J."/>
        </authorList>
    </citation>
    <scope>NUCLEOTIDE SEQUENCE</scope>
    <source>
        <tissue evidence="1">Shoot tissue taken approximately 20 cm above the soil surface</tissue>
    </source>
</reference>
<sequence length="19" mass="2022">MCLGFHSSSSGFVASGWFD</sequence>
<evidence type="ECO:0000313" key="1">
    <source>
        <dbReference type="EMBL" id="JAD72392.1"/>
    </source>
</evidence>